<proteinExistence type="predicted"/>
<keyword evidence="2" id="KW-1185">Reference proteome</keyword>
<dbReference type="PANTHER" id="PTHR34206">
    <property type="entry name" value="OS06G0193300 PROTEIN"/>
    <property type="match status" value="1"/>
</dbReference>
<dbReference type="GeneID" id="115992493"/>
<dbReference type="EMBL" id="LRBV02000005">
    <property type="status" value="NOT_ANNOTATED_CDS"/>
    <property type="molecule type" value="Genomic_DNA"/>
</dbReference>
<dbReference type="OrthoDB" id="581210at2759"/>
<evidence type="ECO:0000313" key="1">
    <source>
        <dbReference type="EnsemblPlants" id="QL05p001275:mrna"/>
    </source>
</evidence>
<dbReference type="PANTHER" id="PTHR34206:SF1">
    <property type="entry name" value="OS10G0390701 PROTEIN"/>
    <property type="match status" value="1"/>
</dbReference>
<protein>
    <submittedName>
        <fullName evidence="1">Uncharacterized protein</fullName>
    </submittedName>
</protein>
<gene>
    <name evidence="1" type="primary">LOC115992493</name>
</gene>
<dbReference type="InParanoid" id="A0A7N2LL69"/>
<dbReference type="FunCoup" id="A0A7N2LL69">
    <property type="interactions" value="17"/>
</dbReference>
<reference evidence="1 2" key="1">
    <citation type="journal article" date="2016" name="G3 (Bethesda)">
        <title>First Draft Assembly and Annotation of the Genome of a California Endemic Oak Quercus lobata Nee (Fagaceae).</title>
        <authorList>
            <person name="Sork V.L."/>
            <person name="Fitz-Gibbon S.T."/>
            <person name="Puiu D."/>
            <person name="Crepeau M."/>
            <person name="Gugger P.F."/>
            <person name="Sherman R."/>
            <person name="Stevens K."/>
            <person name="Langley C.H."/>
            <person name="Pellegrini M."/>
            <person name="Salzberg S.L."/>
        </authorList>
    </citation>
    <scope>NUCLEOTIDE SEQUENCE [LARGE SCALE GENOMIC DNA]</scope>
    <source>
        <strain evidence="1 2">cv. SW786</strain>
    </source>
</reference>
<organism evidence="1 2">
    <name type="scientific">Quercus lobata</name>
    <name type="common">Valley oak</name>
    <dbReference type="NCBI Taxonomy" id="97700"/>
    <lineage>
        <taxon>Eukaryota</taxon>
        <taxon>Viridiplantae</taxon>
        <taxon>Streptophyta</taxon>
        <taxon>Embryophyta</taxon>
        <taxon>Tracheophyta</taxon>
        <taxon>Spermatophyta</taxon>
        <taxon>Magnoliopsida</taxon>
        <taxon>eudicotyledons</taxon>
        <taxon>Gunneridae</taxon>
        <taxon>Pentapetalae</taxon>
        <taxon>rosids</taxon>
        <taxon>fabids</taxon>
        <taxon>Fagales</taxon>
        <taxon>Fagaceae</taxon>
        <taxon>Quercus</taxon>
    </lineage>
</organism>
<dbReference type="Proteomes" id="UP000594261">
    <property type="component" value="Chromosome 5"/>
</dbReference>
<sequence>MAVTCSSSSSSIHIPILKSGLIMRPISKSLMLKHTQVPVKKLPRLQIKCSVKNKVYEDRSNGIICYRDDSGEIVCEGYDDEAPRFQQQIPRTTCHPRDVEIIDLLLQQSGFQIVKGSGLNNVDESVAVQKDLNCNGFNSFC</sequence>
<name>A0A7N2LL69_QUELO</name>
<accession>A0A7N2LL69</accession>
<evidence type="ECO:0000313" key="2">
    <source>
        <dbReference type="Proteomes" id="UP000594261"/>
    </source>
</evidence>
<dbReference type="EnsemblPlants" id="QL05p001275:mrna">
    <property type="protein sequence ID" value="QL05p001275:mrna"/>
    <property type="gene ID" value="QL05p001275"/>
</dbReference>
<dbReference type="KEGG" id="qlo:115992493"/>
<dbReference type="OMA" id="QSEGVIC"/>
<dbReference type="Gramene" id="QL05p001275:mrna">
    <property type="protein sequence ID" value="QL05p001275:mrna"/>
    <property type="gene ID" value="QL05p001275"/>
</dbReference>
<dbReference type="AlphaFoldDB" id="A0A7N2LL69"/>
<reference evidence="1" key="2">
    <citation type="submission" date="2021-01" db="UniProtKB">
        <authorList>
            <consortium name="EnsemblPlants"/>
        </authorList>
    </citation>
    <scope>IDENTIFICATION</scope>
</reference>
<dbReference type="RefSeq" id="XP_030972556.1">
    <property type="nucleotide sequence ID" value="XM_031116696.1"/>
</dbReference>